<name>A0ABT0ZB24_9ACTN</name>
<gene>
    <name evidence="10" type="ORF">NGF19_06295</name>
</gene>
<accession>A0ABT0ZB24</accession>
<comment type="similarity">
    <text evidence="2">Belongs to the DedA family.</text>
</comment>
<keyword evidence="3" id="KW-1003">Cell membrane</keyword>
<protein>
    <submittedName>
        <fullName evidence="10">DedA family protein</fullName>
    </submittedName>
</protein>
<evidence type="ECO:0000256" key="4">
    <source>
        <dbReference type="ARBA" id="ARBA00022692"/>
    </source>
</evidence>
<feature type="compositionally biased region" description="Basic and acidic residues" evidence="7">
    <location>
        <begin position="222"/>
        <end position="240"/>
    </location>
</feature>
<dbReference type="EMBL" id="JAMWMR010000004">
    <property type="protein sequence ID" value="MCN9240407.1"/>
    <property type="molecule type" value="Genomic_DNA"/>
</dbReference>
<evidence type="ECO:0000256" key="2">
    <source>
        <dbReference type="ARBA" id="ARBA00010792"/>
    </source>
</evidence>
<keyword evidence="4 8" id="KW-0812">Transmembrane</keyword>
<sequence length="249" mass="26333">MTAPPLPGVLADLAPVLEDWGYAAVGGLIFLEDFGVPVPGETVLIAAAVYAGAGRLNVFAVAVIAVVAAVAGDNIGYVIGRYGGRRLVARFGRYVLLTPERVAKAEEFFTRHGGKVITVARFIEGLRQANGIIAGLSGMPWHRFLAFNALGAVLWVGTWVSLGALAGGHINTLYPAVQRYGLYPTAVAVVVLIVLLARRRLRRRTPSAPSPPSPSSPAPNTRDARDAGNARDDQDGQGDRDDQDGQGDR</sequence>
<organism evidence="10 11">
    <name type="scientific">Streptomyces macrolidinus</name>
    <dbReference type="NCBI Taxonomy" id="2952607"/>
    <lineage>
        <taxon>Bacteria</taxon>
        <taxon>Bacillati</taxon>
        <taxon>Actinomycetota</taxon>
        <taxon>Actinomycetes</taxon>
        <taxon>Kitasatosporales</taxon>
        <taxon>Streptomycetaceae</taxon>
        <taxon>Streptomyces</taxon>
    </lineage>
</organism>
<evidence type="ECO:0000313" key="10">
    <source>
        <dbReference type="EMBL" id="MCN9240407.1"/>
    </source>
</evidence>
<dbReference type="Proteomes" id="UP001523219">
    <property type="component" value="Unassembled WGS sequence"/>
</dbReference>
<evidence type="ECO:0000256" key="6">
    <source>
        <dbReference type="ARBA" id="ARBA00023136"/>
    </source>
</evidence>
<keyword evidence="11" id="KW-1185">Reference proteome</keyword>
<feature type="compositionally biased region" description="Pro residues" evidence="7">
    <location>
        <begin position="208"/>
        <end position="217"/>
    </location>
</feature>
<keyword evidence="5 8" id="KW-1133">Transmembrane helix</keyword>
<dbReference type="InterPro" id="IPR032816">
    <property type="entry name" value="VTT_dom"/>
</dbReference>
<feature type="transmembrane region" description="Helical" evidence="8">
    <location>
        <begin position="145"/>
        <end position="168"/>
    </location>
</feature>
<dbReference type="PANTHER" id="PTHR42709:SF6">
    <property type="entry name" value="UNDECAPRENYL PHOSPHATE TRANSPORTER A"/>
    <property type="match status" value="1"/>
</dbReference>
<comment type="caution">
    <text evidence="10">The sequence shown here is derived from an EMBL/GenBank/DDBJ whole genome shotgun (WGS) entry which is preliminary data.</text>
</comment>
<dbReference type="Pfam" id="PF09335">
    <property type="entry name" value="VTT_dom"/>
    <property type="match status" value="1"/>
</dbReference>
<feature type="transmembrane region" description="Helical" evidence="8">
    <location>
        <begin position="180"/>
        <end position="197"/>
    </location>
</feature>
<comment type="subcellular location">
    <subcellularLocation>
        <location evidence="1">Cell membrane</location>
        <topology evidence="1">Multi-pass membrane protein</topology>
    </subcellularLocation>
</comment>
<dbReference type="InterPro" id="IPR051311">
    <property type="entry name" value="DedA_domain"/>
</dbReference>
<reference evidence="10 11" key="1">
    <citation type="submission" date="2022-05" db="EMBL/GenBank/DDBJ databases">
        <title>Streptomyces sp. nov. RY43-2 isolated from soil of a peat swamp forest.</title>
        <authorList>
            <person name="Kanchanasin P."/>
            <person name="Tanasupawat S."/>
            <person name="Phongsopitanun W."/>
        </authorList>
    </citation>
    <scope>NUCLEOTIDE SEQUENCE [LARGE SCALE GENOMIC DNA]</scope>
    <source>
        <strain evidence="10 11">RY43-2</strain>
    </source>
</reference>
<evidence type="ECO:0000256" key="5">
    <source>
        <dbReference type="ARBA" id="ARBA00022989"/>
    </source>
</evidence>
<dbReference type="RefSeq" id="WP_252422811.1">
    <property type="nucleotide sequence ID" value="NZ_JAMWMR010000004.1"/>
</dbReference>
<proteinExistence type="inferred from homology"/>
<evidence type="ECO:0000313" key="11">
    <source>
        <dbReference type="Proteomes" id="UP001523219"/>
    </source>
</evidence>
<evidence type="ECO:0000259" key="9">
    <source>
        <dbReference type="Pfam" id="PF09335"/>
    </source>
</evidence>
<feature type="domain" description="VTT" evidence="9">
    <location>
        <begin position="38"/>
        <end position="164"/>
    </location>
</feature>
<keyword evidence="6 8" id="KW-0472">Membrane</keyword>
<feature type="transmembrane region" description="Helical" evidence="8">
    <location>
        <begin position="58"/>
        <end position="80"/>
    </location>
</feature>
<evidence type="ECO:0000256" key="7">
    <source>
        <dbReference type="SAM" id="MobiDB-lite"/>
    </source>
</evidence>
<evidence type="ECO:0000256" key="1">
    <source>
        <dbReference type="ARBA" id="ARBA00004651"/>
    </source>
</evidence>
<evidence type="ECO:0000256" key="8">
    <source>
        <dbReference type="SAM" id="Phobius"/>
    </source>
</evidence>
<evidence type="ECO:0000256" key="3">
    <source>
        <dbReference type="ARBA" id="ARBA00022475"/>
    </source>
</evidence>
<dbReference type="PANTHER" id="PTHR42709">
    <property type="entry name" value="ALKALINE PHOSPHATASE LIKE PROTEIN"/>
    <property type="match status" value="1"/>
</dbReference>
<feature type="region of interest" description="Disordered" evidence="7">
    <location>
        <begin position="203"/>
        <end position="249"/>
    </location>
</feature>